<comment type="caution">
    <text evidence="2">The sequence shown here is derived from an EMBL/GenBank/DDBJ whole genome shotgun (WGS) entry which is preliminary data.</text>
</comment>
<proteinExistence type="predicted"/>
<evidence type="ECO:0000313" key="2">
    <source>
        <dbReference type="EMBL" id="KAG7058413.1"/>
    </source>
</evidence>
<feature type="region of interest" description="Disordered" evidence="1">
    <location>
        <begin position="55"/>
        <end position="83"/>
    </location>
</feature>
<dbReference type="AlphaFoldDB" id="A0A9P7RH43"/>
<gene>
    <name evidence="2" type="ORF">JMJ77_005789</name>
</gene>
<dbReference type="Proteomes" id="UP000699042">
    <property type="component" value="Unassembled WGS sequence"/>
</dbReference>
<organism evidence="2 3">
    <name type="scientific">Colletotrichum scovillei</name>
    <dbReference type="NCBI Taxonomy" id="1209932"/>
    <lineage>
        <taxon>Eukaryota</taxon>
        <taxon>Fungi</taxon>
        <taxon>Dikarya</taxon>
        <taxon>Ascomycota</taxon>
        <taxon>Pezizomycotina</taxon>
        <taxon>Sordariomycetes</taxon>
        <taxon>Hypocreomycetidae</taxon>
        <taxon>Glomerellales</taxon>
        <taxon>Glomerellaceae</taxon>
        <taxon>Colletotrichum</taxon>
        <taxon>Colletotrichum acutatum species complex</taxon>
    </lineage>
</organism>
<protein>
    <submittedName>
        <fullName evidence="2">Uncharacterized protein</fullName>
    </submittedName>
</protein>
<name>A0A9P7RH43_9PEZI</name>
<reference evidence="2" key="1">
    <citation type="submission" date="2021-05" db="EMBL/GenBank/DDBJ databases">
        <title>Comparative genomics of three Colletotrichum scovillei strains and genetic complementation revealed genes involved fungal growth and virulence on chili pepper.</title>
        <authorList>
            <person name="Hsieh D.-K."/>
            <person name="Chuang S.-C."/>
            <person name="Chen C.-Y."/>
            <person name="Chao Y.-T."/>
            <person name="Lu M.-Y.J."/>
            <person name="Lee M.-H."/>
            <person name="Shih M.-C."/>
        </authorList>
    </citation>
    <scope>NUCLEOTIDE SEQUENCE</scope>
    <source>
        <strain evidence="2">Coll-153</strain>
    </source>
</reference>
<evidence type="ECO:0000256" key="1">
    <source>
        <dbReference type="SAM" id="MobiDB-lite"/>
    </source>
</evidence>
<dbReference type="EMBL" id="JAESDN010000001">
    <property type="protein sequence ID" value="KAG7058413.1"/>
    <property type="molecule type" value="Genomic_DNA"/>
</dbReference>
<evidence type="ECO:0000313" key="3">
    <source>
        <dbReference type="Proteomes" id="UP000699042"/>
    </source>
</evidence>
<feature type="region of interest" description="Disordered" evidence="1">
    <location>
        <begin position="1"/>
        <end position="37"/>
    </location>
</feature>
<accession>A0A9P7RH43</accession>
<sequence>MTPPARCHQGPHVINNLKVGSDQYPPGSAARPSQRMPPAPRLVCISFHKVIPGDPGPIISQLHPPGPSNSHLSATKAAFRPPT</sequence>
<keyword evidence="3" id="KW-1185">Reference proteome</keyword>